<dbReference type="Gramene" id="Bo6g125670.1">
    <property type="protein sequence ID" value="Bo6g125670.1"/>
    <property type="gene ID" value="Bo6g125670"/>
</dbReference>
<dbReference type="AlphaFoldDB" id="A0A0D3D224"/>
<evidence type="ECO:0008006" key="3">
    <source>
        <dbReference type="Google" id="ProtNLM"/>
    </source>
</evidence>
<protein>
    <recommendedName>
        <fullName evidence="3">Reverse transcriptase zinc-binding domain-containing protein</fullName>
    </recommendedName>
</protein>
<dbReference type="Proteomes" id="UP000032141">
    <property type="component" value="Chromosome C6"/>
</dbReference>
<evidence type="ECO:0000313" key="1">
    <source>
        <dbReference type="EnsemblPlants" id="Bo6g125670.1"/>
    </source>
</evidence>
<proteinExistence type="predicted"/>
<organism evidence="1 2">
    <name type="scientific">Brassica oleracea var. oleracea</name>
    <dbReference type="NCBI Taxonomy" id="109376"/>
    <lineage>
        <taxon>Eukaryota</taxon>
        <taxon>Viridiplantae</taxon>
        <taxon>Streptophyta</taxon>
        <taxon>Embryophyta</taxon>
        <taxon>Tracheophyta</taxon>
        <taxon>Spermatophyta</taxon>
        <taxon>Magnoliopsida</taxon>
        <taxon>eudicotyledons</taxon>
        <taxon>Gunneridae</taxon>
        <taxon>Pentapetalae</taxon>
        <taxon>rosids</taxon>
        <taxon>malvids</taxon>
        <taxon>Brassicales</taxon>
        <taxon>Brassicaceae</taxon>
        <taxon>Brassiceae</taxon>
        <taxon>Brassica</taxon>
    </lineage>
</organism>
<keyword evidence="2" id="KW-1185">Reference proteome</keyword>
<evidence type="ECO:0000313" key="2">
    <source>
        <dbReference type="Proteomes" id="UP000032141"/>
    </source>
</evidence>
<dbReference type="OMA" id="DALICRI"/>
<dbReference type="eggNOG" id="KOG1075">
    <property type="taxonomic scope" value="Eukaryota"/>
</dbReference>
<reference evidence="1 2" key="1">
    <citation type="journal article" date="2014" name="Genome Biol.">
        <title>Transcriptome and methylome profiling reveals relics of genome dominance in the mesopolyploid Brassica oleracea.</title>
        <authorList>
            <person name="Parkin I.A."/>
            <person name="Koh C."/>
            <person name="Tang H."/>
            <person name="Robinson S.J."/>
            <person name="Kagale S."/>
            <person name="Clarke W.E."/>
            <person name="Town C.D."/>
            <person name="Nixon J."/>
            <person name="Krishnakumar V."/>
            <person name="Bidwell S.L."/>
            <person name="Denoeud F."/>
            <person name="Belcram H."/>
            <person name="Links M.G."/>
            <person name="Just J."/>
            <person name="Clarke C."/>
            <person name="Bender T."/>
            <person name="Huebert T."/>
            <person name="Mason A.S."/>
            <person name="Pires J.C."/>
            <person name="Barker G."/>
            <person name="Moore J."/>
            <person name="Walley P.G."/>
            <person name="Manoli S."/>
            <person name="Batley J."/>
            <person name="Edwards D."/>
            <person name="Nelson M.N."/>
            <person name="Wang X."/>
            <person name="Paterson A.H."/>
            <person name="King G."/>
            <person name="Bancroft I."/>
            <person name="Chalhoub B."/>
            <person name="Sharpe A.G."/>
        </authorList>
    </citation>
    <scope>NUCLEOTIDE SEQUENCE</scope>
    <source>
        <strain evidence="1 2">cv. TO1000</strain>
    </source>
</reference>
<reference evidence="1" key="2">
    <citation type="submission" date="2015-03" db="UniProtKB">
        <authorList>
            <consortium name="EnsemblPlants"/>
        </authorList>
    </citation>
    <scope>IDENTIFICATION</scope>
</reference>
<name>A0A0D3D224_BRAOL</name>
<accession>A0A0D3D224</accession>
<dbReference type="HOGENOM" id="CLU_000680_19_2_1"/>
<dbReference type="EnsemblPlants" id="Bo6g125670.1">
    <property type="protein sequence ID" value="Bo6g125670.1"/>
    <property type="gene ID" value="Bo6g125670"/>
</dbReference>
<sequence length="123" mass="14503">MCLLCNSTSESRDHLYFDCPFSWGIWSVLASRCDLNPERDWSRVMNQLLGLNHGSPKGHLTILCWQACLYWVWSERNARLHRDVFRSSDALICRIDRQIRDKILSFRETNPTVSSVMMLQWLP</sequence>